<feature type="compositionally biased region" description="Low complexity" evidence="1">
    <location>
        <begin position="69"/>
        <end position="84"/>
    </location>
</feature>
<dbReference type="AlphaFoldDB" id="A0A5J9U6D4"/>
<dbReference type="Proteomes" id="UP000324897">
    <property type="component" value="Chromosome 7"/>
</dbReference>
<sequence>MAWAHGGDSCLLLAEAGPWARARQAFAASDELVAAALRDARGASAERPAPAIACPLRPLLMLGLESSRLSSSSLSPSRTASTLAGMQQRPAHEKVAAKKSGSSSPSVPFDRCNSSWFKWGKWKIDSLYRRLKKMETLFLRSTGLMHQEQVDLLKHVRRHTHCYGERVLEERYVVSSPREDTETRVETSGVAVLVGEEEGDAACRVLEGQGGARRHGGAGRQDVSWGGGWDTVDEEEGHGMLRRCSMAKRDKEGNGARCVEVAWVREVRGDEVKRARARGDRDAVGKVVDIELA</sequence>
<organism evidence="2 3">
    <name type="scientific">Eragrostis curvula</name>
    <name type="common">weeping love grass</name>
    <dbReference type="NCBI Taxonomy" id="38414"/>
    <lineage>
        <taxon>Eukaryota</taxon>
        <taxon>Viridiplantae</taxon>
        <taxon>Streptophyta</taxon>
        <taxon>Embryophyta</taxon>
        <taxon>Tracheophyta</taxon>
        <taxon>Spermatophyta</taxon>
        <taxon>Magnoliopsida</taxon>
        <taxon>Liliopsida</taxon>
        <taxon>Poales</taxon>
        <taxon>Poaceae</taxon>
        <taxon>PACMAD clade</taxon>
        <taxon>Chloridoideae</taxon>
        <taxon>Eragrostideae</taxon>
        <taxon>Eragrostidinae</taxon>
        <taxon>Eragrostis</taxon>
    </lineage>
</organism>
<comment type="caution">
    <text evidence="2">The sequence shown here is derived from an EMBL/GenBank/DDBJ whole genome shotgun (WGS) entry which is preliminary data.</text>
</comment>
<name>A0A5J9U6D4_9POAL</name>
<protein>
    <submittedName>
        <fullName evidence="2">Uncharacterized protein</fullName>
    </submittedName>
</protein>
<evidence type="ECO:0000256" key="1">
    <source>
        <dbReference type="SAM" id="MobiDB-lite"/>
    </source>
</evidence>
<gene>
    <name evidence="2" type="ORF">EJB05_34953</name>
</gene>
<evidence type="ECO:0000313" key="2">
    <source>
        <dbReference type="EMBL" id="TVU18838.1"/>
    </source>
</evidence>
<accession>A0A5J9U6D4</accession>
<reference evidence="2 3" key="1">
    <citation type="journal article" date="2019" name="Sci. Rep.">
        <title>A high-quality genome of Eragrostis curvula grass provides insights into Poaceae evolution and supports new strategies to enhance forage quality.</title>
        <authorList>
            <person name="Carballo J."/>
            <person name="Santos B.A.C.M."/>
            <person name="Zappacosta D."/>
            <person name="Garbus I."/>
            <person name="Selva J.P."/>
            <person name="Gallo C.A."/>
            <person name="Diaz A."/>
            <person name="Albertini E."/>
            <person name="Caccamo M."/>
            <person name="Echenique V."/>
        </authorList>
    </citation>
    <scope>NUCLEOTIDE SEQUENCE [LARGE SCALE GENOMIC DNA]</scope>
    <source>
        <strain evidence="3">cv. Victoria</strain>
        <tissue evidence="2">Leaf</tissue>
    </source>
</reference>
<dbReference type="Gramene" id="TVU18838">
    <property type="protein sequence ID" value="TVU18838"/>
    <property type="gene ID" value="EJB05_34953"/>
</dbReference>
<proteinExistence type="predicted"/>
<dbReference type="EMBL" id="RWGY01000029">
    <property type="protein sequence ID" value="TVU18838.1"/>
    <property type="molecule type" value="Genomic_DNA"/>
</dbReference>
<evidence type="ECO:0000313" key="3">
    <source>
        <dbReference type="Proteomes" id="UP000324897"/>
    </source>
</evidence>
<keyword evidence="3" id="KW-1185">Reference proteome</keyword>
<feature type="region of interest" description="Disordered" evidence="1">
    <location>
        <begin position="69"/>
        <end position="105"/>
    </location>
</feature>